<feature type="chain" id="PRO_5046091003" description="PEP-CTERM sorting domain-containing protein" evidence="1">
    <location>
        <begin position="25"/>
        <end position="243"/>
    </location>
</feature>
<evidence type="ECO:0000313" key="2">
    <source>
        <dbReference type="EMBL" id="QJD93404.1"/>
    </source>
</evidence>
<keyword evidence="3" id="KW-1185">Reference proteome</keyword>
<sequence length="243" mass="25410">MSLHVTRISIIALAVAITAGTAGATPVTWNFSGTIYAEQVAGAWVSTSIGKTVSGTLTLDLSLLSEAGTDGITYHNGDASFRYPLPTSLPLHGSATGGALNIAVGGGPYDYMSSYVNKGYANTWEGVTTYQDSYGIGADSCRSVTSGPCNSISLSTSMNTDGIRASGIFGNTTYDHPDLSFDQRVNWLSSGASSFGVIADGNTYEYFKLTSVIQSPVPEPGGVTLFTLGLFTLTLLARRRILS</sequence>
<evidence type="ECO:0000313" key="3">
    <source>
        <dbReference type="Proteomes" id="UP000503117"/>
    </source>
</evidence>
<dbReference type="Proteomes" id="UP000503117">
    <property type="component" value="Chromosome"/>
</dbReference>
<proteinExistence type="predicted"/>
<keyword evidence="1" id="KW-0732">Signal</keyword>
<protein>
    <recommendedName>
        <fullName evidence="4">PEP-CTERM sorting domain-containing protein</fullName>
    </recommendedName>
</protein>
<evidence type="ECO:0008006" key="4">
    <source>
        <dbReference type="Google" id="ProtNLM"/>
    </source>
</evidence>
<name>A0ABX6MGC6_9BURK</name>
<accession>A0ABX6MGC6</accession>
<reference evidence="2 3" key="1">
    <citation type="submission" date="2020-04" db="EMBL/GenBank/DDBJ databases">
        <title>Genome sequencing of novel species.</title>
        <authorList>
            <person name="Heo J."/>
            <person name="Kim S.-J."/>
            <person name="Kim J.-S."/>
            <person name="Hong S.-B."/>
            <person name="Kwon S.-W."/>
        </authorList>
    </citation>
    <scope>NUCLEOTIDE SEQUENCE [LARGE SCALE GENOMIC DNA]</scope>
    <source>
        <strain evidence="2 3">AF9R3</strain>
    </source>
</reference>
<gene>
    <name evidence="2" type="ORF">HH213_26990</name>
</gene>
<organism evidence="2 3">
    <name type="scientific">Duganella dendranthematis</name>
    <dbReference type="NCBI Taxonomy" id="2728021"/>
    <lineage>
        <taxon>Bacteria</taxon>
        <taxon>Pseudomonadati</taxon>
        <taxon>Pseudomonadota</taxon>
        <taxon>Betaproteobacteria</taxon>
        <taxon>Burkholderiales</taxon>
        <taxon>Oxalobacteraceae</taxon>
        <taxon>Telluria group</taxon>
        <taxon>Duganella</taxon>
    </lineage>
</organism>
<evidence type="ECO:0000256" key="1">
    <source>
        <dbReference type="SAM" id="SignalP"/>
    </source>
</evidence>
<dbReference type="RefSeq" id="WP_169114321.1">
    <property type="nucleotide sequence ID" value="NZ_CP051684.1"/>
</dbReference>
<dbReference type="EMBL" id="CP051684">
    <property type="protein sequence ID" value="QJD93404.1"/>
    <property type="molecule type" value="Genomic_DNA"/>
</dbReference>
<feature type="signal peptide" evidence="1">
    <location>
        <begin position="1"/>
        <end position="24"/>
    </location>
</feature>